<dbReference type="EMBL" id="JWTB01000031">
    <property type="protein sequence ID" value="KIC65528.1"/>
    <property type="molecule type" value="Genomic_DNA"/>
</dbReference>
<comment type="caution">
    <text evidence="2">The sequence shown here is derived from an EMBL/GenBank/DDBJ whole genome shotgun (WGS) entry which is preliminary data.</text>
</comment>
<evidence type="ECO:0000313" key="3">
    <source>
        <dbReference type="Proteomes" id="UP000031196"/>
    </source>
</evidence>
<keyword evidence="1" id="KW-0472">Membrane</keyword>
<dbReference type="Pfam" id="PF04964">
    <property type="entry name" value="Flp_Fap"/>
    <property type="match status" value="1"/>
</dbReference>
<reference evidence="2 3" key="1">
    <citation type="submission" date="2014-12" db="EMBL/GenBank/DDBJ databases">
        <title>Genome sequencing of Arthrobacter phenanthrenivorans SWC37.</title>
        <authorList>
            <person name="Tan P.W."/>
            <person name="Chan K.-G."/>
        </authorList>
    </citation>
    <scope>NUCLEOTIDE SEQUENCE [LARGE SCALE GENOMIC DNA]</scope>
    <source>
        <strain evidence="2 3">SWC37</strain>
    </source>
</reference>
<keyword evidence="1" id="KW-1133">Transmembrane helix</keyword>
<accession>A0A0B4EFU1</accession>
<proteinExistence type="predicted"/>
<name>A0A0B4EFU1_PSEPS</name>
<gene>
    <name evidence="2" type="ORF">RM50_15825</name>
</gene>
<dbReference type="Proteomes" id="UP000031196">
    <property type="component" value="Unassembled WGS sequence"/>
</dbReference>
<evidence type="ECO:0000256" key="1">
    <source>
        <dbReference type="SAM" id="Phobius"/>
    </source>
</evidence>
<dbReference type="InterPro" id="IPR007047">
    <property type="entry name" value="Flp_Fap"/>
</dbReference>
<feature type="transmembrane region" description="Helical" evidence="1">
    <location>
        <begin position="20"/>
        <end position="41"/>
    </location>
</feature>
<dbReference type="AlphaFoldDB" id="A0A0B4EFU1"/>
<keyword evidence="1" id="KW-0812">Transmembrane</keyword>
<protein>
    <recommendedName>
        <fullName evidence="4">Flp family type IVb pilin</fullName>
    </recommendedName>
</protein>
<evidence type="ECO:0000313" key="2">
    <source>
        <dbReference type="EMBL" id="KIC65528.1"/>
    </source>
</evidence>
<evidence type="ECO:0008006" key="4">
    <source>
        <dbReference type="Google" id="ProtNLM"/>
    </source>
</evidence>
<dbReference type="RefSeq" id="WP_043454665.1">
    <property type="nucleotide sequence ID" value="NZ_JWTB01000031.1"/>
</dbReference>
<sequence length="67" mass="6920">MLSLYTNIMIRLRSEKGATAVEYGIMVALIAVVIIVAVSTLGGQLGTLFTGVTTDIAHPTATAVPTS</sequence>
<organism evidence="2 3">
    <name type="scientific">Pseudarthrobacter phenanthrenivorans</name>
    <name type="common">Arthrobacter phenanthrenivorans</name>
    <dbReference type="NCBI Taxonomy" id="361575"/>
    <lineage>
        <taxon>Bacteria</taxon>
        <taxon>Bacillati</taxon>
        <taxon>Actinomycetota</taxon>
        <taxon>Actinomycetes</taxon>
        <taxon>Micrococcales</taxon>
        <taxon>Micrococcaceae</taxon>
        <taxon>Pseudarthrobacter</taxon>
    </lineage>
</organism>